<protein>
    <submittedName>
        <fullName evidence="1">Tautomerase enzyme</fullName>
    </submittedName>
</protein>
<accession>A0A1I0V2S1</accession>
<reference evidence="1 2" key="1">
    <citation type="submission" date="2016-10" db="EMBL/GenBank/DDBJ databases">
        <authorList>
            <person name="de Groot N.N."/>
        </authorList>
    </citation>
    <scope>NUCLEOTIDE SEQUENCE [LARGE SCALE GENOMIC DNA]</scope>
    <source>
        <strain evidence="1 2">L14</strain>
    </source>
</reference>
<gene>
    <name evidence="1" type="ORF">SAMN05216587_101201</name>
</gene>
<dbReference type="AlphaFoldDB" id="A0A1I0V2S1"/>
<dbReference type="Pfam" id="PF14552">
    <property type="entry name" value="Tautomerase_2"/>
    <property type="match status" value="1"/>
</dbReference>
<dbReference type="PANTHER" id="PTHR38460:SF1">
    <property type="entry name" value="TAUTOMERASE YOLI-RELATED"/>
    <property type="match status" value="1"/>
</dbReference>
<dbReference type="InterPro" id="IPR037479">
    <property type="entry name" value="Tauto_MSAD"/>
</dbReference>
<dbReference type="Gene3D" id="3.30.429.10">
    <property type="entry name" value="Macrophage Migration Inhibitory Factor"/>
    <property type="match status" value="1"/>
</dbReference>
<proteinExistence type="predicted"/>
<organism evidence="1 2">
    <name type="scientific">Selenomonas ruminantium</name>
    <dbReference type="NCBI Taxonomy" id="971"/>
    <lineage>
        <taxon>Bacteria</taxon>
        <taxon>Bacillati</taxon>
        <taxon>Bacillota</taxon>
        <taxon>Negativicutes</taxon>
        <taxon>Selenomonadales</taxon>
        <taxon>Selenomonadaceae</taxon>
        <taxon>Selenomonas</taxon>
    </lineage>
</organism>
<evidence type="ECO:0000313" key="1">
    <source>
        <dbReference type="EMBL" id="SFA70615.1"/>
    </source>
</evidence>
<dbReference type="SUPFAM" id="SSF55331">
    <property type="entry name" value="Tautomerase/MIF"/>
    <property type="match status" value="1"/>
</dbReference>
<dbReference type="RefSeq" id="WP_074811783.1">
    <property type="nucleotide sequence ID" value="NZ_FOJX01000001.1"/>
</dbReference>
<evidence type="ECO:0000313" key="2">
    <source>
        <dbReference type="Proteomes" id="UP000183843"/>
    </source>
</evidence>
<sequence length="138" mass="15813">MPVFEVHMKENVFTPQEKKGLADALNLALHEAMGTPMDDRFILLTEHREDEFFITPTFPNMQRSDKRILVNVSFGDSRTLEQKKKLAELVTRYAMEKAGVGADDVSMMMYALPIENMTFGRGKLITDIDLSMPWVNKE</sequence>
<dbReference type="PANTHER" id="PTHR38460">
    <property type="entry name" value="TAUTOMERASE YOLI-RELATED"/>
    <property type="match status" value="1"/>
</dbReference>
<dbReference type="InterPro" id="IPR014347">
    <property type="entry name" value="Tautomerase/MIF_sf"/>
</dbReference>
<name>A0A1I0V2S1_SELRU</name>
<dbReference type="EMBL" id="FOJX01000001">
    <property type="protein sequence ID" value="SFA70615.1"/>
    <property type="molecule type" value="Genomic_DNA"/>
</dbReference>
<dbReference type="Proteomes" id="UP000183843">
    <property type="component" value="Unassembled WGS sequence"/>
</dbReference>